<evidence type="ECO:0000313" key="3">
    <source>
        <dbReference type="EMBL" id="ESO05738.1"/>
    </source>
</evidence>
<accession>T1F485</accession>
<dbReference type="AlphaFoldDB" id="T1F485"/>
<evidence type="ECO:0000313" key="5">
    <source>
        <dbReference type="Proteomes" id="UP000015101"/>
    </source>
</evidence>
<dbReference type="HOGENOM" id="CLU_1519510_0_0_1"/>
<proteinExistence type="predicted"/>
<dbReference type="PROSITE" id="PS50222">
    <property type="entry name" value="EF_HAND_2"/>
    <property type="match status" value="1"/>
</dbReference>
<dbReference type="CTD" id="20203634"/>
<reference evidence="4" key="3">
    <citation type="submission" date="2015-06" db="UniProtKB">
        <authorList>
            <consortium name="EnsemblMetazoa"/>
        </authorList>
    </citation>
    <scope>IDENTIFICATION</scope>
</reference>
<dbReference type="Proteomes" id="UP000015101">
    <property type="component" value="Unassembled WGS sequence"/>
</dbReference>
<keyword evidence="1" id="KW-0106">Calcium</keyword>
<dbReference type="OMA" id="DKEHFAP"/>
<dbReference type="EMBL" id="KB096325">
    <property type="protein sequence ID" value="ESO05738.1"/>
    <property type="molecule type" value="Genomic_DNA"/>
</dbReference>
<dbReference type="EMBL" id="AMQM01003870">
    <property type="status" value="NOT_ANNOTATED_CDS"/>
    <property type="molecule type" value="Genomic_DNA"/>
</dbReference>
<reference evidence="3 5" key="2">
    <citation type="journal article" date="2013" name="Nature">
        <title>Insights into bilaterian evolution from three spiralian genomes.</title>
        <authorList>
            <person name="Simakov O."/>
            <person name="Marletaz F."/>
            <person name="Cho S.J."/>
            <person name="Edsinger-Gonzales E."/>
            <person name="Havlak P."/>
            <person name="Hellsten U."/>
            <person name="Kuo D.H."/>
            <person name="Larsson T."/>
            <person name="Lv J."/>
            <person name="Arendt D."/>
            <person name="Savage R."/>
            <person name="Osoegawa K."/>
            <person name="de Jong P."/>
            <person name="Grimwood J."/>
            <person name="Chapman J.A."/>
            <person name="Shapiro H."/>
            <person name="Aerts A."/>
            <person name="Otillar R.P."/>
            <person name="Terry A.Y."/>
            <person name="Boore J.L."/>
            <person name="Grigoriev I.V."/>
            <person name="Lindberg D.R."/>
            <person name="Seaver E.C."/>
            <person name="Weisblat D.A."/>
            <person name="Putnam N.H."/>
            <person name="Rokhsar D.S."/>
        </authorList>
    </citation>
    <scope>NUCLEOTIDE SEQUENCE</scope>
</reference>
<name>T1F485_HELRO</name>
<protein>
    <recommendedName>
        <fullName evidence="2">EF-hand domain-containing protein</fullName>
    </recommendedName>
</protein>
<keyword evidence="5" id="KW-1185">Reference proteome</keyword>
<dbReference type="SUPFAM" id="SSF47473">
    <property type="entry name" value="EF-hand"/>
    <property type="match status" value="1"/>
</dbReference>
<dbReference type="EnsemblMetazoa" id="HelroT171405">
    <property type="protein sequence ID" value="HelroP171405"/>
    <property type="gene ID" value="HelroG171405"/>
</dbReference>
<dbReference type="OrthoDB" id="444119at2759"/>
<evidence type="ECO:0000256" key="1">
    <source>
        <dbReference type="ARBA" id="ARBA00022837"/>
    </source>
</evidence>
<gene>
    <name evidence="4" type="primary">20203634</name>
    <name evidence="3" type="ORF">HELRODRAFT_171405</name>
</gene>
<evidence type="ECO:0000313" key="4">
    <source>
        <dbReference type="EnsemblMetazoa" id="HelroP171405"/>
    </source>
</evidence>
<dbReference type="InParanoid" id="T1F485"/>
<dbReference type="eggNOG" id="KOG3599">
    <property type="taxonomic scope" value="Eukaryota"/>
</dbReference>
<sequence>MQLNMRGYADSEIEAVFSKYDVNGDRLLDENELRKMQNDLESQKFDFPSGVLSDHGLIQISINEQMAKGSDKEEGYESDGEKGEIDANSEVFALLRRRVDRMEHAIGSIVSKIDCVLDKLEAIEIAKAKRRENIGLLIDNIAASGSGSQDAQQQMEKIVKDEMTKWDKEHFAPKSMF</sequence>
<feature type="domain" description="EF-hand" evidence="2">
    <location>
        <begin position="8"/>
        <end position="43"/>
    </location>
</feature>
<dbReference type="InterPro" id="IPR018247">
    <property type="entry name" value="EF_Hand_1_Ca_BS"/>
</dbReference>
<dbReference type="GO" id="GO:0005509">
    <property type="term" value="F:calcium ion binding"/>
    <property type="evidence" value="ECO:0007669"/>
    <property type="project" value="InterPro"/>
</dbReference>
<dbReference type="Gene3D" id="1.20.5.340">
    <property type="match status" value="1"/>
</dbReference>
<dbReference type="GeneID" id="20203634"/>
<dbReference type="RefSeq" id="XP_009016371.1">
    <property type="nucleotide sequence ID" value="XM_009018123.1"/>
</dbReference>
<dbReference type="STRING" id="6412.T1F485"/>
<dbReference type="InterPro" id="IPR011992">
    <property type="entry name" value="EF-hand-dom_pair"/>
</dbReference>
<dbReference type="Gene3D" id="1.10.238.10">
    <property type="entry name" value="EF-hand"/>
    <property type="match status" value="1"/>
</dbReference>
<reference evidence="5" key="1">
    <citation type="submission" date="2012-12" db="EMBL/GenBank/DDBJ databases">
        <authorList>
            <person name="Hellsten U."/>
            <person name="Grimwood J."/>
            <person name="Chapman J.A."/>
            <person name="Shapiro H."/>
            <person name="Aerts A."/>
            <person name="Otillar R.P."/>
            <person name="Terry A.Y."/>
            <person name="Boore J.L."/>
            <person name="Simakov O."/>
            <person name="Marletaz F."/>
            <person name="Cho S.-J."/>
            <person name="Edsinger-Gonzales E."/>
            <person name="Havlak P."/>
            <person name="Kuo D.-H."/>
            <person name="Larsson T."/>
            <person name="Lv J."/>
            <person name="Arendt D."/>
            <person name="Savage R."/>
            <person name="Osoegawa K."/>
            <person name="de Jong P."/>
            <person name="Lindberg D.R."/>
            <person name="Seaver E.C."/>
            <person name="Weisblat D.A."/>
            <person name="Putnam N.H."/>
            <person name="Grigoriev I.V."/>
            <person name="Rokhsar D.S."/>
        </authorList>
    </citation>
    <scope>NUCLEOTIDE SEQUENCE</scope>
</reference>
<dbReference type="InterPro" id="IPR002048">
    <property type="entry name" value="EF_hand_dom"/>
</dbReference>
<dbReference type="PROSITE" id="PS00018">
    <property type="entry name" value="EF_HAND_1"/>
    <property type="match status" value="1"/>
</dbReference>
<evidence type="ECO:0000259" key="2">
    <source>
        <dbReference type="PROSITE" id="PS50222"/>
    </source>
</evidence>
<organism evidence="4 5">
    <name type="scientific">Helobdella robusta</name>
    <name type="common">Californian leech</name>
    <dbReference type="NCBI Taxonomy" id="6412"/>
    <lineage>
        <taxon>Eukaryota</taxon>
        <taxon>Metazoa</taxon>
        <taxon>Spiralia</taxon>
        <taxon>Lophotrochozoa</taxon>
        <taxon>Annelida</taxon>
        <taxon>Clitellata</taxon>
        <taxon>Hirudinea</taxon>
        <taxon>Rhynchobdellida</taxon>
        <taxon>Glossiphoniidae</taxon>
        <taxon>Helobdella</taxon>
    </lineage>
</organism>
<dbReference type="KEGG" id="hro:HELRODRAFT_171405"/>